<dbReference type="SUPFAM" id="SSF48371">
    <property type="entry name" value="ARM repeat"/>
    <property type="match status" value="1"/>
</dbReference>
<dbReference type="GO" id="GO:0007059">
    <property type="term" value="P:chromosome segregation"/>
    <property type="evidence" value="ECO:0007669"/>
    <property type="project" value="TreeGrafter"/>
</dbReference>
<dbReference type="InterPro" id="IPR051023">
    <property type="entry name" value="PP2A_Regulatory_Subunit_A"/>
</dbReference>
<evidence type="ECO:0000256" key="2">
    <source>
        <dbReference type="ARBA" id="ARBA00038332"/>
    </source>
</evidence>
<evidence type="ECO:0000313" key="6">
    <source>
        <dbReference type="Proteomes" id="UP001488838"/>
    </source>
</evidence>
<dbReference type="GO" id="GO:0005829">
    <property type="term" value="C:cytosol"/>
    <property type="evidence" value="ECO:0007669"/>
    <property type="project" value="TreeGrafter"/>
</dbReference>
<dbReference type="InterPro" id="IPR054573">
    <property type="entry name" value="PP2A/SF3B1-like_HEAT"/>
</dbReference>
<feature type="repeat" description="HEAT" evidence="3">
    <location>
        <begin position="179"/>
        <end position="217"/>
    </location>
</feature>
<dbReference type="InterPro" id="IPR011989">
    <property type="entry name" value="ARM-like"/>
</dbReference>
<feature type="repeat" description="HEAT" evidence="3">
    <location>
        <begin position="503"/>
        <end position="532"/>
    </location>
</feature>
<dbReference type="Gene3D" id="1.25.10.10">
    <property type="entry name" value="Leucine-rich Repeat Variant"/>
    <property type="match status" value="1"/>
</dbReference>
<sequence length="532" mass="59218">MVAANSNDSLYPIAVLIDELCNEDIQLRLNNTIYDEDEVLLSLAEKLGTFTTLVGGPAYVHCLLPSLESLTAVEETIVRDKAVESLRAISHEHSLSDLEAHFVPLVKRLAGGDWFTSRTSACSLFSVCYPRVSSAVKAELRQYFRNLCSDDTSMVRRVSASKLGEIAKVLKLDNVKSEIILMFSNLASDEQYSVRLLAVEACVNIAQLLTQEDLEALVMPTLCQAAEDKSWRVCYMEADKFTELQKAVGPEITKTDLVPAFQNLLKDCEAEVRAVTSHKVKEFCENLSADCRENVIMTQILPCSKELVSDDNQHLKDECPEVRLNIISNLDCLNEVIGIRQLSQSLLPAIVELAEDAKWRVRLAITEYMPLLAGQLGVEFFDEKLNSLCIAWLVDHVYAICEAATSNLKKLVEKFGKEWAHATIIPKVLAPRSGDPNYLHCMTTLFCINVLSEVCGQDITIKHMLPTVLCMAGDRAVNVCFNVAKSLQKIGPILDNSKLQSEVKPILEKLTQDQDVDIKYFAREALTVLSLA</sequence>
<feature type="repeat" description="HEAT" evidence="3">
    <location>
        <begin position="218"/>
        <end position="256"/>
    </location>
</feature>
<dbReference type="InterPro" id="IPR021133">
    <property type="entry name" value="HEAT_type_2"/>
</dbReference>
<dbReference type="GO" id="GO:0000159">
    <property type="term" value="C:protein phosphatase type 2A complex"/>
    <property type="evidence" value="ECO:0007669"/>
    <property type="project" value="TreeGrafter"/>
</dbReference>
<dbReference type="InterPro" id="IPR016024">
    <property type="entry name" value="ARM-type_fold"/>
</dbReference>
<keyword evidence="6" id="KW-1185">Reference proteome</keyword>
<feature type="repeat" description="HEAT" evidence="3">
    <location>
        <begin position="464"/>
        <end position="502"/>
    </location>
</feature>
<organism evidence="5 6">
    <name type="scientific">Myodes glareolus</name>
    <name type="common">Bank vole</name>
    <name type="synonym">Clethrionomys glareolus</name>
    <dbReference type="NCBI Taxonomy" id="447135"/>
    <lineage>
        <taxon>Eukaryota</taxon>
        <taxon>Metazoa</taxon>
        <taxon>Chordata</taxon>
        <taxon>Craniata</taxon>
        <taxon>Vertebrata</taxon>
        <taxon>Euteleostomi</taxon>
        <taxon>Mammalia</taxon>
        <taxon>Eutheria</taxon>
        <taxon>Euarchontoglires</taxon>
        <taxon>Glires</taxon>
        <taxon>Rodentia</taxon>
        <taxon>Myomorpha</taxon>
        <taxon>Muroidea</taxon>
        <taxon>Cricetidae</taxon>
        <taxon>Arvicolinae</taxon>
        <taxon>Myodes</taxon>
    </lineage>
</organism>
<dbReference type="PROSITE" id="PS50077">
    <property type="entry name" value="HEAT_REPEAT"/>
    <property type="match status" value="8"/>
</dbReference>
<dbReference type="PANTHER" id="PTHR10648:SF2">
    <property type="entry name" value="SERINE_THREONINE-PROTEIN PHOSPHATASE 2A 65 KDA REGULATORY SUBUNIT A ALPHA ISOFORM"/>
    <property type="match status" value="1"/>
</dbReference>
<evidence type="ECO:0000313" key="5">
    <source>
        <dbReference type="EMBL" id="KAK7806203.1"/>
    </source>
</evidence>
<proteinExistence type="inferred from homology"/>
<dbReference type="GO" id="GO:0005634">
    <property type="term" value="C:nucleus"/>
    <property type="evidence" value="ECO:0007669"/>
    <property type="project" value="TreeGrafter"/>
</dbReference>
<comment type="similarity">
    <text evidence="2">Belongs to the phosphatase 2A regulatory subunit A family.</text>
</comment>
<dbReference type="EMBL" id="JBBHLL010000308">
    <property type="protein sequence ID" value="KAK7806203.1"/>
    <property type="molecule type" value="Genomic_DNA"/>
</dbReference>
<evidence type="ECO:0000256" key="1">
    <source>
        <dbReference type="ARBA" id="ARBA00022737"/>
    </source>
</evidence>
<dbReference type="GO" id="GO:0019888">
    <property type="term" value="F:protein phosphatase regulator activity"/>
    <property type="evidence" value="ECO:0007669"/>
    <property type="project" value="TreeGrafter"/>
</dbReference>
<dbReference type="PANTHER" id="PTHR10648">
    <property type="entry name" value="SERINE/THREONINE-PROTEIN PHOSPHATASE PP2A 65 KDA REGULATORY SUBUNIT"/>
    <property type="match status" value="1"/>
</dbReference>
<evidence type="ECO:0000256" key="3">
    <source>
        <dbReference type="PROSITE-ProRule" id="PRU00103"/>
    </source>
</evidence>
<protein>
    <recommendedName>
        <fullName evidence="4">Phosphatase PP2A regulatory subunit A/Splicing factor 3B subunit 1-like HEAT repeat domain-containing protein</fullName>
    </recommendedName>
</protein>
<feature type="repeat" description="HEAT" evidence="3">
    <location>
        <begin position="140"/>
        <end position="178"/>
    </location>
</feature>
<reference evidence="5 6" key="1">
    <citation type="journal article" date="2023" name="bioRxiv">
        <title>Conserved and derived expression patterns and positive selection on dental genes reveal complex evolutionary context of ever-growing rodent molars.</title>
        <authorList>
            <person name="Calamari Z.T."/>
            <person name="Song A."/>
            <person name="Cohen E."/>
            <person name="Akter M."/>
            <person name="Roy R.D."/>
            <person name="Hallikas O."/>
            <person name="Christensen M.M."/>
            <person name="Li P."/>
            <person name="Marangoni P."/>
            <person name="Jernvall J."/>
            <person name="Klein O.D."/>
        </authorList>
    </citation>
    <scope>NUCLEOTIDE SEQUENCE [LARGE SCALE GENOMIC DNA]</scope>
    <source>
        <strain evidence="5">V071</strain>
    </source>
</reference>
<feature type="repeat" description="HEAT" evidence="3">
    <location>
        <begin position="300"/>
        <end position="345"/>
    </location>
</feature>
<evidence type="ECO:0000259" key="4">
    <source>
        <dbReference type="Pfam" id="PF22646"/>
    </source>
</evidence>
<dbReference type="Proteomes" id="UP001488838">
    <property type="component" value="Unassembled WGS sequence"/>
</dbReference>
<feature type="domain" description="Phosphatase PP2A regulatory subunit A/Splicing factor 3B subunit 1-like HEAT repeat" evidence="4">
    <location>
        <begin position="250"/>
        <end position="316"/>
    </location>
</feature>
<dbReference type="AlphaFoldDB" id="A0AAW0HW40"/>
<feature type="repeat" description="HEAT" evidence="3">
    <location>
        <begin position="257"/>
        <end position="294"/>
    </location>
</feature>
<comment type="caution">
    <text evidence="5">The sequence shown here is derived from an EMBL/GenBank/DDBJ whole genome shotgun (WGS) entry which is preliminary data.</text>
</comment>
<name>A0AAW0HW40_MYOGA</name>
<keyword evidence="1" id="KW-0677">Repeat</keyword>
<dbReference type="Pfam" id="PF22646">
    <property type="entry name" value="PPP2R1A-like_HEAT"/>
    <property type="match status" value="1"/>
</dbReference>
<gene>
    <name evidence="5" type="ORF">U0070_008866</name>
</gene>
<feature type="repeat" description="HEAT" evidence="3">
    <location>
        <begin position="346"/>
        <end position="384"/>
    </location>
</feature>
<accession>A0AAW0HW40</accession>